<protein>
    <submittedName>
        <fullName evidence="1">Uncharacterized protein</fullName>
    </submittedName>
</protein>
<name>A0AAN9JVH4_CANGL</name>
<evidence type="ECO:0000313" key="1">
    <source>
        <dbReference type="EMBL" id="KAK7305069.1"/>
    </source>
</evidence>
<evidence type="ECO:0000313" key="2">
    <source>
        <dbReference type="Proteomes" id="UP001367508"/>
    </source>
</evidence>
<proteinExistence type="predicted"/>
<comment type="caution">
    <text evidence="1">The sequence shown here is derived from an EMBL/GenBank/DDBJ whole genome shotgun (WGS) entry which is preliminary data.</text>
</comment>
<reference evidence="1 2" key="1">
    <citation type="submission" date="2024-01" db="EMBL/GenBank/DDBJ databases">
        <title>The genomes of 5 underutilized Papilionoideae crops provide insights into root nodulation and disease resistanc.</title>
        <authorList>
            <person name="Jiang F."/>
        </authorList>
    </citation>
    <scope>NUCLEOTIDE SEQUENCE [LARGE SCALE GENOMIC DNA]</scope>
    <source>
        <strain evidence="1">LVBAO_FW01</strain>
        <tissue evidence="1">Leaves</tissue>
    </source>
</reference>
<dbReference type="EMBL" id="JAYMYQ010000011">
    <property type="protein sequence ID" value="KAK7305069.1"/>
    <property type="molecule type" value="Genomic_DNA"/>
</dbReference>
<dbReference type="AlphaFoldDB" id="A0AAN9JVH4"/>
<dbReference type="Proteomes" id="UP001367508">
    <property type="component" value="Unassembled WGS sequence"/>
</dbReference>
<keyword evidence="2" id="KW-1185">Reference proteome</keyword>
<gene>
    <name evidence="1" type="ORF">VNO77_42968</name>
</gene>
<accession>A0AAN9JVH4</accession>
<organism evidence="1 2">
    <name type="scientific">Canavalia gladiata</name>
    <name type="common">Sword bean</name>
    <name type="synonym">Dolichos gladiatus</name>
    <dbReference type="NCBI Taxonomy" id="3824"/>
    <lineage>
        <taxon>Eukaryota</taxon>
        <taxon>Viridiplantae</taxon>
        <taxon>Streptophyta</taxon>
        <taxon>Embryophyta</taxon>
        <taxon>Tracheophyta</taxon>
        <taxon>Spermatophyta</taxon>
        <taxon>Magnoliopsida</taxon>
        <taxon>eudicotyledons</taxon>
        <taxon>Gunneridae</taxon>
        <taxon>Pentapetalae</taxon>
        <taxon>rosids</taxon>
        <taxon>fabids</taxon>
        <taxon>Fabales</taxon>
        <taxon>Fabaceae</taxon>
        <taxon>Papilionoideae</taxon>
        <taxon>50 kb inversion clade</taxon>
        <taxon>NPAAA clade</taxon>
        <taxon>indigoferoid/millettioid clade</taxon>
        <taxon>Phaseoleae</taxon>
        <taxon>Canavalia</taxon>
    </lineage>
</organism>
<sequence>MGRAARTQASTTTNYDVGSAIWANLRATPSKVQWSSSSITLWLIVSMWDSVRPVVAYGKDDVFMPAFWCQEKVNLLIEEGWLEQPYVIYTKCMASAFVNGQLVDGHYIHDLVVTLSFISMSKVYASSGAARTQAPTTTNYDVGSATWADLRTAPLLSAMEVTVLGHDPS</sequence>